<comment type="caution">
    <text evidence="7">The sequence shown here is derived from an EMBL/GenBank/DDBJ whole genome shotgun (WGS) entry which is preliminary data.</text>
</comment>
<protein>
    <recommendedName>
        <fullName evidence="9">Prepilin-type N-terminal cleavage/methylation domain-containing protein</fullName>
    </recommendedName>
</protein>
<dbReference type="NCBIfam" id="TIGR02532">
    <property type="entry name" value="IV_pilin_GFxxxE"/>
    <property type="match status" value="1"/>
</dbReference>
<evidence type="ECO:0008006" key="9">
    <source>
        <dbReference type="Google" id="ProtNLM"/>
    </source>
</evidence>
<keyword evidence="8" id="KW-1185">Reference proteome</keyword>
<evidence type="ECO:0000256" key="4">
    <source>
        <dbReference type="ARBA" id="ARBA00022989"/>
    </source>
</evidence>
<dbReference type="InterPro" id="IPR045584">
    <property type="entry name" value="Pilin-like"/>
</dbReference>
<dbReference type="InterPro" id="IPR002416">
    <property type="entry name" value="T2SS_protein-GspH"/>
</dbReference>
<dbReference type="RefSeq" id="WP_343964279.1">
    <property type="nucleotide sequence ID" value="NZ_BAAAHK010000002.1"/>
</dbReference>
<sequence length="143" mass="15369">MKDRLRATVLAARTIHRASNRPTRRVHWHRIHSRSSARERGFTLIELLIVIVILGVLSGIVVFAVSGIQDRGNAAACRTDKKTTLVAVEAFYAKNGTYPAAGDAGWLQLTVGVDQLLRDRPTGTGYTITLGANGLVTASGACT</sequence>
<dbReference type="Pfam" id="PF07963">
    <property type="entry name" value="N_methyl"/>
    <property type="match status" value="1"/>
</dbReference>
<evidence type="ECO:0000256" key="2">
    <source>
        <dbReference type="ARBA" id="ARBA00022481"/>
    </source>
</evidence>
<keyword evidence="3 6" id="KW-0812">Transmembrane</keyword>
<keyword evidence="4 6" id="KW-1133">Transmembrane helix</keyword>
<keyword evidence="2" id="KW-0488">Methylation</keyword>
<dbReference type="InterPro" id="IPR012902">
    <property type="entry name" value="N_methyl_site"/>
</dbReference>
<keyword evidence="5 6" id="KW-0472">Membrane</keyword>
<dbReference type="PROSITE" id="PS00409">
    <property type="entry name" value="PROKAR_NTER_METHYL"/>
    <property type="match status" value="1"/>
</dbReference>
<organism evidence="7 8">
    <name type="scientific">Kribbella koreensis</name>
    <dbReference type="NCBI Taxonomy" id="57909"/>
    <lineage>
        <taxon>Bacteria</taxon>
        <taxon>Bacillati</taxon>
        <taxon>Actinomycetota</taxon>
        <taxon>Actinomycetes</taxon>
        <taxon>Propionibacteriales</taxon>
        <taxon>Kribbellaceae</taxon>
        <taxon>Kribbella</taxon>
    </lineage>
</organism>
<gene>
    <name evidence="7" type="ORF">GCM10009554_04770</name>
</gene>
<evidence type="ECO:0000313" key="7">
    <source>
        <dbReference type="EMBL" id="GAA0925345.1"/>
    </source>
</evidence>
<evidence type="ECO:0000256" key="6">
    <source>
        <dbReference type="SAM" id="Phobius"/>
    </source>
</evidence>
<reference evidence="7 8" key="1">
    <citation type="journal article" date="2019" name="Int. J. Syst. Evol. Microbiol.">
        <title>The Global Catalogue of Microorganisms (GCM) 10K type strain sequencing project: providing services to taxonomists for standard genome sequencing and annotation.</title>
        <authorList>
            <consortium name="The Broad Institute Genomics Platform"/>
            <consortium name="The Broad Institute Genome Sequencing Center for Infectious Disease"/>
            <person name="Wu L."/>
            <person name="Ma J."/>
        </authorList>
    </citation>
    <scope>NUCLEOTIDE SEQUENCE [LARGE SCALE GENOMIC DNA]</scope>
    <source>
        <strain evidence="7 8">JCM 10977</strain>
    </source>
</reference>
<feature type="transmembrane region" description="Helical" evidence="6">
    <location>
        <begin position="44"/>
        <end position="68"/>
    </location>
</feature>
<evidence type="ECO:0000256" key="1">
    <source>
        <dbReference type="ARBA" id="ARBA00004167"/>
    </source>
</evidence>
<accession>A0ABN1PB26</accession>
<dbReference type="EMBL" id="BAAAHK010000002">
    <property type="protein sequence ID" value="GAA0925345.1"/>
    <property type="molecule type" value="Genomic_DNA"/>
</dbReference>
<dbReference type="Proteomes" id="UP001500542">
    <property type="component" value="Unassembled WGS sequence"/>
</dbReference>
<comment type="subcellular location">
    <subcellularLocation>
        <location evidence="1">Membrane</location>
        <topology evidence="1">Single-pass membrane protein</topology>
    </subcellularLocation>
</comment>
<dbReference type="SUPFAM" id="SSF54523">
    <property type="entry name" value="Pili subunits"/>
    <property type="match status" value="1"/>
</dbReference>
<dbReference type="Gene3D" id="3.30.700.10">
    <property type="entry name" value="Glycoprotein, Type 4 Pilin"/>
    <property type="match status" value="1"/>
</dbReference>
<evidence type="ECO:0000256" key="5">
    <source>
        <dbReference type="ARBA" id="ARBA00023136"/>
    </source>
</evidence>
<dbReference type="PRINTS" id="PR00885">
    <property type="entry name" value="BCTERIALGSPH"/>
</dbReference>
<dbReference type="PANTHER" id="PTHR30093">
    <property type="entry name" value="GENERAL SECRETION PATHWAY PROTEIN G"/>
    <property type="match status" value="1"/>
</dbReference>
<evidence type="ECO:0000256" key="3">
    <source>
        <dbReference type="ARBA" id="ARBA00022692"/>
    </source>
</evidence>
<name>A0ABN1PB26_9ACTN</name>
<evidence type="ECO:0000313" key="8">
    <source>
        <dbReference type="Proteomes" id="UP001500542"/>
    </source>
</evidence>
<proteinExistence type="predicted"/>